<dbReference type="AlphaFoldDB" id="A0A151SVJ5"/>
<organism evidence="2 3">
    <name type="scientific">Cajanus cajan</name>
    <name type="common">Pigeon pea</name>
    <name type="synonym">Cajanus indicus</name>
    <dbReference type="NCBI Taxonomy" id="3821"/>
    <lineage>
        <taxon>Eukaryota</taxon>
        <taxon>Viridiplantae</taxon>
        <taxon>Streptophyta</taxon>
        <taxon>Embryophyta</taxon>
        <taxon>Tracheophyta</taxon>
        <taxon>Spermatophyta</taxon>
        <taxon>Magnoliopsida</taxon>
        <taxon>eudicotyledons</taxon>
        <taxon>Gunneridae</taxon>
        <taxon>Pentapetalae</taxon>
        <taxon>rosids</taxon>
        <taxon>fabids</taxon>
        <taxon>Fabales</taxon>
        <taxon>Fabaceae</taxon>
        <taxon>Papilionoideae</taxon>
        <taxon>50 kb inversion clade</taxon>
        <taxon>NPAAA clade</taxon>
        <taxon>indigoferoid/millettioid clade</taxon>
        <taxon>Phaseoleae</taxon>
        <taxon>Cajanus</taxon>
    </lineage>
</organism>
<dbReference type="Gramene" id="C.cajan_13819.t">
    <property type="protein sequence ID" value="C.cajan_13819.t.cds1"/>
    <property type="gene ID" value="C.cajan_13819"/>
</dbReference>
<gene>
    <name evidence="2" type="ORF">KK1_014242</name>
</gene>
<protein>
    <submittedName>
        <fullName evidence="2">Copia protein</fullName>
    </submittedName>
</protein>
<reference evidence="2 3" key="1">
    <citation type="journal article" date="2012" name="Nat. Biotechnol.">
        <title>Draft genome sequence of pigeonpea (Cajanus cajan), an orphan legume crop of resource-poor farmers.</title>
        <authorList>
            <person name="Varshney R.K."/>
            <person name="Chen W."/>
            <person name="Li Y."/>
            <person name="Bharti A.K."/>
            <person name="Saxena R.K."/>
            <person name="Schlueter J.A."/>
            <person name="Donoghue M.T."/>
            <person name="Azam S."/>
            <person name="Fan G."/>
            <person name="Whaley A.M."/>
            <person name="Farmer A.D."/>
            <person name="Sheridan J."/>
            <person name="Iwata A."/>
            <person name="Tuteja R."/>
            <person name="Penmetsa R.V."/>
            <person name="Wu W."/>
            <person name="Upadhyaya H.D."/>
            <person name="Yang S.P."/>
            <person name="Shah T."/>
            <person name="Saxena K.B."/>
            <person name="Michael T."/>
            <person name="McCombie W.R."/>
            <person name="Yang B."/>
            <person name="Zhang G."/>
            <person name="Yang H."/>
            <person name="Wang J."/>
            <person name="Spillane C."/>
            <person name="Cook D.R."/>
            <person name="May G.D."/>
            <person name="Xu X."/>
            <person name="Jackson S.A."/>
        </authorList>
    </citation>
    <scope>NUCLEOTIDE SEQUENCE [LARGE SCALE GENOMIC DNA]</scope>
    <source>
        <strain evidence="3">cv. Asha</strain>
    </source>
</reference>
<evidence type="ECO:0000313" key="3">
    <source>
        <dbReference type="Proteomes" id="UP000075243"/>
    </source>
</evidence>
<feature type="domain" description="Reverse transcriptase Ty1/copia-type" evidence="1">
    <location>
        <begin position="4"/>
        <end position="74"/>
    </location>
</feature>
<sequence>MDVNNTWDIVPLPKEKKAISCKWIYKEKYNAEGTLTKRKAKLIERGFTQGANTDFLDTFSTVATITTIRVLLSLVGIKK</sequence>
<dbReference type="InterPro" id="IPR013103">
    <property type="entry name" value="RVT_2"/>
</dbReference>
<dbReference type="Proteomes" id="UP000075243">
    <property type="component" value="Chromosome 10"/>
</dbReference>
<dbReference type="Pfam" id="PF07727">
    <property type="entry name" value="RVT_2"/>
    <property type="match status" value="1"/>
</dbReference>
<dbReference type="STRING" id="3821.A0A151SVJ5"/>
<evidence type="ECO:0000313" key="2">
    <source>
        <dbReference type="EMBL" id="KYP58820.1"/>
    </source>
</evidence>
<name>A0A151SVJ5_CAJCA</name>
<evidence type="ECO:0000259" key="1">
    <source>
        <dbReference type="Pfam" id="PF07727"/>
    </source>
</evidence>
<dbReference type="EMBL" id="CM003612">
    <property type="protein sequence ID" value="KYP58820.1"/>
    <property type="molecule type" value="Genomic_DNA"/>
</dbReference>
<accession>A0A151SVJ5</accession>
<proteinExistence type="predicted"/>
<keyword evidence="3" id="KW-1185">Reference proteome</keyword>